<dbReference type="OrthoDB" id="6082019at2759"/>
<sequence length="333" mass="36100">MRGTIPDTLLPRDIILFDFHLAFNVSSYTASVHLDITGEALQFSSNTSVDDVTWELTSGRNETYSRNSTDIVSVFGDNWSWGGEDDTAGAGDLVRTTANIQEVHLDNSTCSWRIGSQYFYLTPPEISVVNETGNPVPLMGEYFVLVKLAFDDPQQHLSESTIELRTPSEASSREVILTIQSAGTSYVTGVTPRSQSAAESVTPAVRSTYVSFQSDVAALRLPVLQRDVINFSRAEAELRFGTRAEDYSQLRDGNVVDVGALVQFGVRGVAIEWRGVATDGTAGTDSDASGARGGSLIWVSSLPVTLQCPPPGEKRPELLLQLTETTSCAYDGK</sequence>
<gene>
    <name evidence="1" type="ORF">C0Q70_15614</name>
</gene>
<reference evidence="1 2" key="1">
    <citation type="submission" date="2018-04" db="EMBL/GenBank/DDBJ databases">
        <title>The genome of golden apple snail Pomacea canaliculata provides insight into stress tolerance and invasive adaptation.</title>
        <authorList>
            <person name="Liu C."/>
            <person name="Liu B."/>
            <person name="Ren Y."/>
            <person name="Zhang Y."/>
            <person name="Wang H."/>
            <person name="Li S."/>
            <person name="Jiang F."/>
            <person name="Yin L."/>
            <person name="Zhang G."/>
            <person name="Qian W."/>
            <person name="Fan W."/>
        </authorList>
    </citation>
    <scope>NUCLEOTIDE SEQUENCE [LARGE SCALE GENOMIC DNA]</scope>
    <source>
        <strain evidence="1">SZHN2017</strain>
        <tissue evidence="1">Muscle</tissue>
    </source>
</reference>
<evidence type="ECO:0000313" key="2">
    <source>
        <dbReference type="Proteomes" id="UP000245119"/>
    </source>
</evidence>
<evidence type="ECO:0000313" key="1">
    <source>
        <dbReference type="EMBL" id="PVD25116.1"/>
    </source>
</evidence>
<organism evidence="1 2">
    <name type="scientific">Pomacea canaliculata</name>
    <name type="common">Golden apple snail</name>
    <dbReference type="NCBI Taxonomy" id="400727"/>
    <lineage>
        <taxon>Eukaryota</taxon>
        <taxon>Metazoa</taxon>
        <taxon>Spiralia</taxon>
        <taxon>Lophotrochozoa</taxon>
        <taxon>Mollusca</taxon>
        <taxon>Gastropoda</taxon>
        <taxon>Caenogastropoda</taxon>
        <taxon>Architaenioglossa</taxon>
        <taxon>Ampullarioidea</taxon>
        <taxon>Ampullariidae</taxon>
        <taxon>Pomacea</taxon>
    </lineage>
</organism>
<comment type="caution">
    <text evidence="1">The sequence shown here is derived from an EMBL/GenBank/DDBJ whole genome shotgun (WGS) entry which is preliminary data.</text>
</comment>
<proteinExistence type="predicted"/>
<dbReference type="Proteomes" id="UP000245119">
    <property type="component" value="Linkage Group LG9"/>
</dbReference>
<dbReference type="EMBL" id="PZQS01000009">
    <property type="protein sequence ID" value="PVD25116.1"/>
    <property type="molecule type" value="Genomic_DNA"/>
</dbReference>
<name>A0A2T7NVE4_POMCA</name>
<protein>
    <submittedName>
        <fullName evidence="1">Uncharacterized protein</fullName>
    </submittedName>
</protein>
<accession>A0A2T7NVE4</accession>
<keyword evidence="2" id="KW-1185">Reference proteome</keyword>
<dbReference type="AlphaFoldDB" id="A0A2T7NVE4"/>